<evidence type="ECO:0000256" key="3">
    <source>
        <dbReference type="ARBA" id="ARBA00047202"/>
    </source>
</evidence>
<dbReference type="OrthoDB" id="5962at2759"/>
<sequence length="260" mass="29932">MANQILIGLGEEHLDPIISRKNDIVEQIGSILPAKKIEEGTRCFQQKLEEIRQIFRDCALVTAELRQLAVMEQVYQNIGDVTRSLEIPVNYVRGSSPDIVTSLPSKNVPLIHNEECFTGCALQTFSPTQEVTKPSGSGIIELVTPEEFDSIPKYMRGRISHAEMNEIIVKFNEFFAFKRKLLSTALKKLSKEEKELVYKWKERDTPITTGKLFCQEIDIKPNLKSRTRAVFQKVVPCLRHIRRIKELRDKGQVFYLPYHQ</sequence>
<dbReference type="GO" id="GO:0072686">
    <property type="term" value="C:mitotic spindle"/>
    <property type="evidence" value="ECO:0007669"/>
    <property type="project" value="TreeGrafter"/>
</dbReference>
<dbReference type="InterPro" id="IPR042031">
    <property type="entry name" value="SKA1_MBD_sf"/>
</dbReference>
<dbReference type="STRING" id="29172.A0A0D8XWB4"/>
<dbReference type="Gene3D" id="1.10.10.1890">
    <property type="entry name" value="Ska1 microtubule binding domain-like"/>
    <property type="match status" value="1"/>
</dbReference>
<reference evidence="4 5" key="1">
    <citation type="submission" date="2013-11" db="EMBL/GenBank/DDBJ databases">
        <title>Draft genome of the bovine lungworm Dictyocaulus viviparus.</title>
        <authorList>
            <person name="Mitreva M."/>
        </authorList>
    </citation>
    <scope>NUCLEOTIDE SEQUENCE [LARGE SCALE GENOMIC DNA]</scope>
    <source>
        <strain evidence="4 5">HannoverDv2000</strain>
    </source>
</reference>
<dbReference type="GO" id="GO:0031110">
    <property type="term" value="P:regulation of microtubule polymerization or depolymerization"/>
    <property type="evidence" value="ECO:0007669"/>
    <property type="project" value="TreeGrafter"/>
</dbReference>
<dbReference type="InterPro" id="IPR009829">
    <property type="entry name" value="SKA1"/>
</dbReference>
<dbReference type="GO" id="GO:0000940">
    <property type="term" value="C:outer kinetochore"/>
    <property type="evidence" value="ECO:0007669"/>
    <property type="project" value="TreeGrafter"/>
</dbReference>
<evidence type="ECO:0000313" key="4">
    <source>
        <dbReference type="EMBL" id="KJH48107.1"/>
    </source>
</evidence>
<evidence type="ECO:0000256" key="2">
    <source>
        <dbReference type="ARBA" id="ARBA00047182"/>
    </source>
</evidence>
<dbReference type="GO" id="GO:0008017">
    <property type="term" value="F:microtubule binding"/>
    <property type="evidence" value="ECO:0007669"/>
    <property type="project" value="InterPro"/>
</dbReference>
<dbReference type="PANTHER" id="PTHR28573:SF1">
    <property type="entry name" value="SPINDLE AND KINETOCHORE-ASSOCIATED PROTEIN 1"/>
    <property type="match status" value="1"/>
</dbReference>
<gene>
    <name evidence="4" type="ORF">DICVIV_05813</name>
</gene>
<accession>A0A0D8XWB4</accession>
<dbReference type="GO" id="GO:0007059">
    <property type="term" value="P:chromosome segregation"/>
    <property type="evidence" value="ECO:0007669"/>
    <property type="project" value="InterPro"/>
</dbReference>
<dbReference type="PANTHER" id="PTHR28573">
    <property type="entry name" value="SPINDLE AND KINETOCHORE-ASSOCIATED PROTEIN 1"/>
    <property type="match status" value="1"/>
</dbReference>
<name>A0A0D8XWB4_DICVI</name>
<reference evidence="5" key="2">
    <citation type="journal article" date="2016" name="Sci. Rep.">
        <title>Dictyocaulus viviparus genome, variome and transcriptome elucidate lungworm biology and support future intervention.</title>
        <authorList>
            <person name="McNulty S.N."/>
            <person name="Strube C."/>
            <person name="Rosa B.A."/>
            <person name="Martin J.C."/>
            <person name="Tyagi R."/>
            <person name="Choi Y.J."/>
            <person name="Wang Q."/>
            <person name="Hallsworth Pepin K."/>
            <person name="Zhang X."/>
            <person name="Ozersky P."/>
            <person name="Wilson R.K."/>
            <person name="Sternberg P.W."/>
            <person name="Gasser R.B."/>
            <person name="Mitreva M."/>
        </authorList>
    </citation>
    <scope>NUCLEOTIDE SEQUENCE [LARGE SCALE GENOMIC DNA]</scope>
    <source>
        <strain evidence="5">HannoverDv2000</strain>
    </source>
</reference>
<comment type="similarity">
    <text evidence="1">Belongs to the SKA1 family.</text>
</comment>
<dbReference type="AlphaFoldDB" id="A0A0D8XWB4"/>
<dbReference type="GO" id="GO:0051301">
    <property type="term" value="P:cell division"/>
    <property type="evidence" value="ECO:0007669"/>
    <property type="project" value="InterPro"/>
</dbReference>
<dbReference type="Pfam" id="PF07160">
    <property type="entry name" value="SKA1"/>
    <property type="match status" value="1"/>
</dbReference>
<keyword evidence="5" id="KW-1185">Reference proteome</keyword>
<dbReference type="GO" id="GO:0000278">
    <property type="term" value="P:mitotic cell cycle"/>
    <property type="evidence" value="ECO:0007669"/>
    <property type="project" value="TreeGrafter"/>
</dbReference>
<dbReference type="GO" id="GO:0005876">
    <property type="term" value="C:spindle microtubule"/>
    <property type="evidence" value="ECO:0007669"/>
    <property type="project" value="TreeGrafter"/>
</dbReference>
<proteinExistence type="inferred from homology"/>
<evidence type="ECO:0000256" key="1">
    <source>
        <dbReference type="ARBA" id="ARBA00006836"/>
    </source>
</evidence>
<organism evidence="4 5">
    <name type="scientific">Dictyocaulus viviparus</name>
    <name type="common">Bovine lungworm</name>
    <dbReference type="NCBI Taxonomy" id="29172"/>
    <lineage>
        <taxon>Eukaryota</taxon>
        <taxon>Metazoa</taxon>
        <taxon>Ecdysozoa</taxon>
        <taxon>Nematoda</taxon>
        <taxon>Chromadorea</taxon>
        <taxon>Rhabditida</taxon>
        <taxon>Rhabditina</taxon>
        <taxon>Rhabditomorpha</taxon>
        <taxon>Strongyloidea</taxon>
        <taxon>Metastrongylidae</taxon>
        <taxon>Dictyocaulus</taxon>
    </lineage>
</organism>
<evidence type="ECO:0000313" key="5">
    <source>
        <dbReference type="Proteomes" id="UP000053766"/>
    </source>
</evidence>
<dbReference type="Proteomes" id="UP000053766">
    <property type="component" value="Unassembled WGS sequence"/>
</dbReference>
<dbReference type="EMBL" id="KN716280">
    <property type="protein sequence ID" value="KJH48107.1"/>
    <property type="molecule type" value="Genomic_DNA"/>
</dbReference>
<protein>
    <recommendedName>
        <fullName evidence="2">SKA complex subunit 1</fullName>
    </recommendedName>
    <alternativeName>
        <fullName evidence="3">Spindle and kinetochore-associated protein 1</fullName>
    </alternativeName>
</protein>